<keyword evidence="3" id="KW-0479">Metal-binding</keyword>
<dbReference type="Proteomes" id="UP000006732">
    <property type="component" value="Plasmid pPRO1"/>
</dbReference>
<comment type="subcellular location">
    <subcellularLocation>
        <location evidence="1">Cell membrane</location>
    </subcellularLocation>
</comment>
<evidence type="ECO:0000256" key="6">
    <source>
        <dbReference type="ARBA" id="ARBA00023136"/>
    </source>
</evidence>
<feature type="transmembrane region" description="Helical" evidence="7">
    <location>
        <begin position="198"/>
        <end position="216"/>
    </location>
</feature>
<accession>A0R7Y4</accession>
<dbReference type="PANTHER" id="PTHR30224">
    <property type="entry name" value="ELECTRON TRANSPORT PROTEIN"/>
    <property type="match status" value="1"/>
</dbReference>
<evidence type="ECO:0000313" key="9">
    <source>
        <dbReference type="EMBL" id="ABL01295.1"/>
    </source>
</evidence>
<keyword evidence="10" id="KW-1185">Reference proteome</keyword>
<dbReference type="GO" id="GO:0046872">
    <property type="term" value="F:metal ion binding"/>
    <property type="evidence" value="ECO:0007669"/>
    <property type="project" value="UniProtKB-KW"/>
</dbReference>
<dbReference type="AlphaFoldDB" id="A0R7Y4"/>
<name>A0R7Y4_PELPD</name>
<evidence type="ECO:0000313" key="10">
    <source>
        <dbReference type="Proteomes" id="UP000006732"/>
    </source>
</evidence>
<feature type="domain" description="4Fe-4S ferredoxin-type" evidence="8">
    <location>
        <begin position="249"/>
        <end position="276"/>
    </location>
</feature>
<dbReference type="HOGENOM" id="CLU_033147_0_0_7"/>
<dbReference type="EMBL" id="CP000483">
    <property type="protein sequence ID" value="ABL01295.1"/>
    <property type="molecule type" value="Genomic_DNA"/>
</dbReference>
<gene>
    <name evidence="9" type="ordered locus">Ppro_3704</name>
</gene>
<feature type="transmembrane region" description="Helical" evidence="7">
    <location>
        <begin position="72"/>
        <end position="90"/>
    </location>
</feature>
<sequence length="329" mass="36866">MQSVSNIRTIVQCCFMFWVIGIGIRFGLFVNSVESGAAAPLVSRPPGVEGFLPIGALTSLKYWLLSGTVHPVHPAALVIFLAILLMSLLAKKSFCSWLCPVGTISEGAQKLGRSLFGRNFRIWRWLDLLLRGIKYLLLLLFIKFILLDMSIDALAEFLDAPYWAVSDVKMLHFFTRMSITTMLVLASLAILSLLYKMFWCRYLCPYGALLGLASYISPFKIRRNISGCTGCKRCSAVCPSDLPVHSCKTVSSPECTGCLSCVANCPEQNVLAMQPFFWNKPLSKWIFPLVLVFIFMTVIVAGMLGGNWYTSLRFTDYQQLIPLVPYLRH</sequence>
<dbReference type="PROSITE" id="PS00198">
    <property type="entry name" value="4FE4S_FER_1"/>
    <property type="match status" value="2"/>
</dbReference>
<keyword evidence="7" id="KW-0812">Transmembrane</keyword>
<evidence type="ECO:0000256" key="4">
    <source>
        <dbReference type="ARBA" id="ARBA00023004"/>
    </source>
</evidence>
<feature type="transmembrane region" description="Helical" evidence="7">
    <location>
        <begin position="7"/>
        <end position="28"/>
    </location>
</feature>
<dbReference type="PANTHER" id="PTHR30224:SF4">
    <property type="entry name" value="ELECTRON TRANSPORT PROTEIN YCCM-RELATED"/>
    <property type="match status" value="1"/>
</dbReference>
<dbReference type="KEGG" id="ppd:Ppro_3704"/>
<protein>
    <submittedName>
        <fullName evidence="9">4Fe-4S ferredoxin, iron-sulfur binding domain protein</fullName>
    </submittedName>
</protein>
<evidence type="ECO:0000259" key="8">
    <source>
        <dbReference type="PROSITE" id="PS51379"/>
    </source>
</evidence>
<geneLocation type="plasmid" evidence="9 10">
    <name>pPRO1</name>
</geneLocation>
<dbReference type="SUPFAM" id="SSF54862">
    <property type="entry name" value="4Fe-4S ferredoxins"/>
    <property type="match status" value="1"/>
</dbReference>
<dbReference type="GO" id="GO:0051536">
    <property type="term" value="F:iron-sulfur cluster binding"/>
    <property type="evidence" value="ECO:0007669"/>
    <property type="project" value="UniProtKB-KW"/>
</dbReference>
<evidence type="ECO:0000256" key="1">
    <source>
        <dbReference type="ARBA" id="ARBA00004236"/>
    </source>
</evidence>
<dbReference type="eggNOG" id="COG0348">
    <property type="taxonomic scope" value="Bacteria"/>
</dbReference>
<evidence type="ECO:0000256" key="5">
    <source>
        <dbReference type="ARBA" id="ARBA00023014"/>
    </source>
</evidence>
<dbReference type="InterPro" id="IPR052378">
    <property type="entry name" value="NosR_regulator"/>
</dbReference>
<feature type="transmembrane region" description="Helical" evidence="7">
    <location>
        <begin position="171"/>
        <end position="191"/>
    </location>
</feature>
<reference evidence="9 10" key="1">
    <citation type="submission" date="2006-10" db="EMBL/GenBank/DDBJ databases">
        <title>Complete sequence of plasmid pPRO1 of Pelobacter propionicus DSM 2379.</title>
        <authorList>
            <consortium name="US DOE Joint Genome Institute"/>
            <person name="Copeland A."/>
            <person name="Lucas S."/>
            <person name="Lapidus A."/>
            <person name="Barry K."/>
            <person name="Detter J.C."/>
            <person name="Glavina del Rio T."/>
            <person name="Hammon N."/>
            <person name="Israni S."/>
            <person name="Dalin E."/>
            <person name="Tice H."/>
            <person name="Pitluck S."/>
            <person name="Saunders E."/>
            <person name="Brettin T."/>
            <person name="Bruce D."/>
            <person name="Han C."/>
            <person name="Tapia R."/>
            <person name="Schmutz J."/>
            <person name="Larimer F."/>
            <person name="Land M."/>
            <person name="Hauser L."/>
            <person name="Kyrpides N."/>
            <person name="Kim E."/>
            <person name="Lovley D."/>
            <person name="Richardson P."/>
        </authorList>
    </citation>
    <scope>NUCLEOTIDE SEQUENCE [LARGE SCALE GENOMIC DNA]</scope>
    <source>
        <strain evidence="10">DSM 2379 / NBRC 103807 / OttBd1</strain>
        <plasmid evidence="10">Plasmid pPRO1</plasmid>
    </source>
</reference>
<keyword evidence="4" id="KW-0408">Iron</keyword>
<evidence type="ECO:0000256" key="7">
    <source>
        <dbReference type="SAM" id="Phobius"/>
    </source>
</evidence>
<keyword evidence="5" id="KW-0411">Iron-sulfur</keyword>
<dbReference type="GO" id="GO:0005886">
    <property type="term" value="C:plasma membrane"/>
    <property type="evidence" value="ECO:0007669"/>
    <property type="project" value="UniProtKB-SubCell"/>
</dbReference>
<keyword evidence="2" id="KW-1003">Cell membrane</keyword>
<feature type="transmembrane region" description="Helical" evidence="7">
    <location>
        <begin position="285"/>
        <end position="309"/>
    </location>
</feature>
<dbReference type="OrthoDB" id="9784262at2"/>
<evidence type="ECO:0000256" key="3">
    <source>
        <dbReference type="ARBA" id="ARBA00022723"/>
    </source>
</evidence>
<dbReference type="InterPro" id="IPR017900">
    <property type="entry name" value="4Fe4S_Fe_S_CS"/>
</dbReference>
<organism evidence="9 10">
    <name type="scientific">Pelobacter propionicus (strain DSM 2379 / NBRC 103807 / OttBd1)</name>
    <dbReference type="NCBI Taxonomy" id="338966"/>
    <lineage>
        <taxon>Bacteria</taxon>
        <taxon>Pseudomonadati</taxon>
        <taxon>Thermodesulfobacteriota</taxon>
        <taxon>Desulfuromonadia</taxon>
        <taxon>Desulfuromonadales</taxon>
        <taxon>Desulfuromonadaceae</taxon>
        <taxon>Pelobacter</taxon>
    </lineage>
</organism>
<feature type="transmembrane region" description="Helical" evidence="7">
    <location>
        <begin position="128"/>
        <end position="151"/>
    </location>
</feature>
<feature type="domain" description="4Fe-4S ferredoxin-type" evidence="8">
    <location>
        <begin position="219"/>
        <end position="248"/>
    </location>
</feature>
<evidence type="ECO:0000256" key="2">
    <source>
        <dbReference type="ARBA" id="ARBA00022475"/>
    </source>
</evidence>
<keyword evidence="6 7" id="KW-0472">Membrane</keyword>
<dbReference type="Pfam" id="PF12801">
    <property type="entry name" value="Fer4_5"/>
    <property type="match status" value="2"/>
</dbReference>
<dbReference type="PROSITE" id="PS51379">
    <property type="entry name" value="4FE4S_FER_2"/>
    <property type="match status" value="2"/>
</dbReference>
<keyword evidence="7" id="KW-1133">Transmembrane helix</keyword>
<proteinExistence type="predicted"/>
<dbReference type="Gene3D" id="3.30.70.20">
    <property type="match status" value="1"/>
</dbReference>
<keyword evidence="9" id="KW-0614">Plasmid</keyword>
<dbReference type="InterPro" id="IPR017896">
    <property type="entry name" value="4Fe4S_Fe-S-bd"/>
</dbReference>